<dbReference type="FunFam" id="3.40.50.300:FF:000481">
    <property type="entry name" value="Structural maintenance of chromosomes 4"/>
    <property type="match status" value="1"/>
</dbReference>
<comment type="subcellular location">
    <subcellularLocation>
        <location evidence="1 11">Nucleus</location>
    </subcellularLocation>
</comment>
<keyword evidence="8" id="KW-0226">DNA condensation</keyword>
<dbReference type="PANTHER" id="PTHR18937">
    <property type="entry name" value="STRUCTURAL MAINTENANCE OF CHROMOSOMES SMC FAMILY MEMBER"/>
    <property type="match status" value="1"/>
</dbReference>
<keyword evidence="7 12" id="KW-0175">Coiled coil</keyword>
<keyword evidence="9 11" id="KW-0539">Nucleus</keyword>
<name>G0UV86_TRYCI</name>
<dbReference type="VEuPathDB" id="TriTrypDB:TcIL3000_10_600"/>
<gene>
    <name evidence="15" type="ORF">TCIL3000_10_600</name>
</gene>
<evidence type="ECO:0000313" key="15">
    <source>
        <dbReference type="EMBL" id="CCC93301.1"/>
    </source>
</evidence>
<evidence type="ECO:0000256" key="13">
    <source>
        <dbReference type="SAM" id="MobiDB-lite"/>
    </source>
</evidence>
<sequence>MSHVSRGARAVKGSGDVTRLVIRDIDVENFKSYAGKHRIGPFHKTFETVVGPNGSGKSNVIDSMLFVFGKNARKIRLEKLSDLIHTSAAYPDFTHASVTVNFVRLRETEQTRCDPDYREEVEGSLFSIKREVHKTGTSQYFIQGVKKTQREVVDTLIDEGVDLEHNRFLILQGEVEQIALMKPKAERDGEEGLLEYLDDLIGTNDFAQRISDATREAEEAQQKRLDALDHERKLRAEREALDSAKESAIEFVKKDNLQQRTLIILCQLKLSTLEEKLAEPRRRLKEIQQRVHEIEEVVEEKLQEKSQLEGELHRREKDLAAAAKECDAVRAKRDAAERDVERIKSGADDQVRARKKKEAQIKAASDELKNAGLQQEDVQREIAIHNQNLEEAREAVERLQKEYDVASEKLVRTFTPLRQELDRRKIAFAPYEKAVVTAKEQLDTALSRLKSLDAPLLMQQERLQSIAVSLERDKSRIKELEKVIGDVDYEKYNREMRQLQESLAKAAEKKRNIDVSIQDIKKNYRDGETDDRIVKFLAGQPSLKGYYGTLRQLGRIDQKYDVAAGVASRAWSYHVVEDRKTATEALGMLRKMQLGRATMIVLSEIDERTVRNMNLPFKSPTPKAQRLFDLIQPSLPKYRIAFYQAVGNTLVVSGLTEAREVAFGSKERHRVVTLRGELAETGGSLTGGGAVPRGAQLNATISPQEKEAVKSSLEKLQMELVEAVDQEGAIQEKLRELRQKRQNITPEQMSRLQLELRNLRLTVESNMHEQTEISRELEHAAASNEQKRATLKATVEEAENQLNEAQQTFTRQRGAIEEIEIEIDNVGGEEYKALRQELKDQQKRLETEETSLRERRKVLQRLRAVQERKERDIAQYNEELRRHIAEMAKESDAALVAAKEVVEELSREFNVAHAKMVQAQSRVEESKTAVPLANKAVVEAQKRLQNEKYFALQEESNMSDSLQDVTRFQQKIEGCEAKIRENVDFYGVETLDLKLTSGKEDDDEDEEDDDDTNSDADEVDNSKRVRGARKAENKGAPPADVHTMSFRLSPEELAEYDYEHCVRRAKILSEEARQLNSMIDFRAIQLWRQRDAEHRKGKEEYLKAKEISDAADDRLYALKKERRDCFMECFTNVQTRLREVYQLLTHGGDADLELVDANDPFEGINFVVRPPKKSWKQISNLSGGEKTLSSLALIFALHHIKPTPIYVMDEIDAALDFRNVSIVANYILRQATGAQFIIISLRNNMFEMAHQLSGVFKTSDVARTVGLNPVRFQRKVLSVFQELKGGETASMCKEENEEERINSEDVTSEMGPRSGGRRTSRGMLSSEENPEQRISIKTEDSNVSGGRWSAGKRKQGKRERDE</sequence>
<evidence type="ECO:0000256" key="4">
    <source>
        <dbReference type="ARBA" id="ARBA00022741"/>
    </source>
</evidence>
<dbReference type="GO" id="GO:0016887">
    <property type="term" value="F:ATP hydrolysis activity"/>
    <property type="evidence" value="ECO:0007669"/>
    <property type="project" value="InterPro"/>
</dbReference>
<accession>G0UV86</accession>
<proteinExistence type="inferred from homology"/>
<dbReference type="GO" id="GO:0000796">
    <property type="term" value="C:condensin complex"/>
    <property type="evidence" value="ECO:0007669"/>
    <property type="project" value="TreeGrafter"/>
</dbReference>
<evidence type="ECO:0000256" key="1">
    <source>
        <dbReference type="ARBA" id="ARBA00004123"/>
    </source>
</evidence>
<evidence type="ECO:0000256" key="11">
    <source>
        <dbReference type="PIRNR" id="PIRNR005719"/>
    </source>
</evidence>
<evidence type="ECO:0000256" key="5">
    <source>
        <dbReference type="ARBA" id="ARBA00022776"/>
    </source>
</evidence>
<dbReference type="InterPro" id="IPR024704">
    <property type="entry name" value="SMC"/>
</dbReference>
<dbReference type="GO" id="GO:0051301">
    <property type="term" value="P:cell division"/>
    <property type="evidence" value="ECO:0007669"/>
    <property type="project" value="UniProtKB-KW"/>
</dbReference>
<dbReference type="InterPro" id="IPR027417">
    <property type="entry name" value="P-loop_NTPase"/>
</dbReference>
<feature type="domain" description="SMC hinge" evidence="14">
    <location>
        <begin position="544"/>
        <end position="662"/>
    </location>
</feature>
<keyword evidence="5" id="KW-0498">Mitosis</keyword>
<dbReference type="Pfam" id="PF02463">
    <property type="entry name" value="SMC_N"/>
    <property type="match status" value="1"/>
</dbReference>
<dbReference type="InterPro" id="IPR010935">
    <property type="entry name" value="SMC_hinge"/>
</dbReference>
<dbReference type="PANTHER" id="PTHR18937:SF172">
    <property type="entry name" value="STRUCTURAL MAINTENANCE OF CHROMOSOMES PROTEIN"/>
    <property type="match status" value="1"/>
</dbReference>
<feature type="compositionally biased region" description="Basic residues" evidence="13">
    <location>
        <begin position="1350"/>
        <end position="1362"/>
    </location>
</feature>
<feature type="coiled-coil region" evidence="12">
    <location>
        <begin position="706"/>
        <end position="740"/>
    </location>
</feature>
<dbReference type="Gene3D" id="1.20.120.330">
    <property type="entry name" value="Nucleotidyltransferases domain 2"/>
    <property type="match status" value="1"/>
</dbReference>
<dbReference type="Pfam" id="PF06470">
    <property type="entry name" value="SMC_hinge"/>
    <property type="match status" value="1"/>
</dbReference>
<evidence type="ECO:0000256" key="9">
    <source>
        <dbReference type="ARBA" id="ARBA00023242"/>
    </source>
</evidence>
<evidence type="ECO:0000256" key="12">
    <source>
        <dbReference type="SAM" id="Coils"/>
    </source>
</evidence>
<feature type="compositionally biased region" description="Acidic residues" evidence="13">
    <location>
        <begin position="1000"/>
        <end position="1019"/>
    </location>
</feature>
<dbReference type="Gene3D" id="3.40.50.300">
    <property type="entry name" value="P-loop containing nucleotide triphosphate hydrolases"/>
    <property type="match status" value="2"/>
</dbReference>
<dbReference type="SMART" id="SM00968">
    <property type="entry name" value="SMC_hinge"/>
    <property type="match status" value="1"/>
</dbReference>
<feature type="coiled-coil region" evidence="12">
    <location>
        <begin position="203"/>
        <end position="409"/>
    </location>
</feature>
<evidence type="ECO:0000256" key="10">
    <source>
        <dbReference type="ARBA" id="ARBA00023306"/>
    </source>
</evidence>
<dbReference type="EMBL" id="HE575323">
    <property type="protein sequence ID" value="CCC93301.1"/>
    <property type="molecule type" value="Genomic_DNA"/>
</dbReference>
<comment type="similarity">
    <text evidence="2">Belongs to the SMC family. SMC4 subfamily.</text>
</comment>
<dbReference type="SUPFAM" id="SSF57997">
    <property type="entry name" value="Tropomyosin"/>
    <property type="match status" value="1"/>
</dbReference>
<evidence type="ECO:0000259" key="14">
    <source>
        <dbReference type="SMART" id="SM00968"/>
    </source>
</evidence>
<feature type="region of interest" description="Disordered" evidence="13">
    <location>
        <begin position="996"/>
        <end position="1044"/>
    </location>
</feature>
<evidence type="ECO:0000256" key="3">
    <source>
        <dbReference type="ARBA" id="ARBA00022618"/>
    </source>
</evidence>
<feature type="region of interest" description="Disordered" evidence="13">
    <location>
        <begin position="1290"/>
        <end position="1362"/>
    </location>
</feature>
<reference evidence="15" key="1">
    <citation type="journal article" date="2012" name="Proc. Natl. Acad. Sci. U.S.A.">
        <title>Antigenic diversity is generated by distinct evolutionary mechanisms in African trypanosome species.</title>
        <authorList>
            <person name="Jackson A.P."/>
            <person name="Berry A."/>
            <person name="Aslett M."/>
            <person name="Allison H.C."/>
            <person name="Burton P."/>
            <person name="Vavrova-Anderson J."/>
            <person name="Brown R."/>
            <person name="Browne H."/>
            <person name="Corton N."/>
            <person name="Hauser H."/>
            <person name="Gamble J."/>
            <person name="Gilderthorp R."/>
            <person name="Marcello L."/>
            <person name="McQuillan J."/>
            <person name="Otto T.D."/>
            <person name="Quail M.A."/>
            <person name="Sanders M.J."/>
            <person name="van Tonder A."/>
            <person name="Ginger M.L."/>
            <person name="Field M.C."/>
            <person name="Barry J.D."/>
            <person name="Hertz-Fowler C."/>
            <person name="Berriman M."/>
        </authorList>
    </citation>
    <scope>NUCLEOTIDE SEQUENCE</scope>
    <source>
        <strain evidence="15">IL3000</strain>
    </source>
</reference>
<dbReference type="GO" id="GO:0005524">
    <property type="term" value="F:ATP binding"/>
    <property type="evidence" value="ECO:0007669"/>
    <property type="project" value="UniProtKB-KW"/>
</dbReference>
<dbReference type="Gene3D" id="1.20.1060.20">
    <property type="match status" value="1"/>
</dbReference>
<dbReference type="GO" id="GO:0005634">
    <property type="term" value="C:nucleus"/>
    <property type="evidence" value="ECO:0007669"/>
    <property type="project" value="UniProtKB-SubCell"/>
</dbReference>
<dbReference type="InterPro" id="IPR003395">
    <property type="entry name" value="RecF/RecN/SMC_N"/>
</dbReference>
<organism evidence="15">
    <name type="scientific">Trypanosoma congolense (strain IL3000)</name>
    <dbReference type="NCBI Taxonomy" id="1068625"/>
    <lineage>
        <taxon>Eukaryota</taxon>
        <taxon>Discoba</taxon>
        <taxon>Euglenozoa</taxon>
        <taxon>Kinetoplastea</taxon>
        <taxon>Metakinetoplastina</taxon>
        <taxon>Trypanosomatida</taxon>
        <taxon>Trypanosomatidae</taxon>
        <taxon>Trypanosoma</taxon>
        <taxon>Nannomonas</taxon>
    </lineage>
</organism>
<dbReference type="Gene3D" id="3.30.70.1620">
    <property type="match status" value="1"/>
</dbReference>
<feature type="compositionally biased region" description="Basic and acidic residues" evidence="13">
    <location>
        <begin position="1330"/>
        <end position="1340"/>
    </location>
</feature>
<dbReference type="GO" id="GO:0007076">
    <property type="term" value="P:mitotic chromosome condensation"/>
    <property type="evidence" value="ECO:0007669"/>
    <property type="project" value="TreeGrafter"/>
</dbReference>
<evidence type="ECO:0000256" key="2">
    <source>
        <dbReference type="ARBA" id="ARBA00006005"/>
    </source>
</evidence>
<dbReference type="InterPro" id="IPR036277">
    <property type="entry name" value="SMC_hinge_sf"/>
</dbReference>
<keyword evidence="3" id="KW-0132">Cell division</keyword>
<protein>
    <recommendedName>
        <fullName evidence="11">Structural maintenance of chromosomes protein</fullName>
    </recommendedName>
</protein>
<keyword evidence="10" id="KW-0131">Cell cycle</keyword>
<dbReference type="PIRSF" id="PIRSF005719">
    <property type="entry name" value="SMC"/>
    <property type="match status" value="1"/>
</dbReference>
<dbReference type="SUPFAM" id="SSF75553">
    <property type="entry name" value="Smc hinge domain"/>
    <property type="match status" value="1"/>
</dbReference>
<evidence type="ECO:0000256" key="8">
    <source>
        <dbReference type="ARBA" id="ARBA00023067"/>
    </source>
</evidence>
<keyword evidence="4" id="KW-0547">Nucleotide-binding</keyword>
<dbReference type="SUPFAM" id="SSF52540">
    <property type="entry name" value="P-loop containing nucleoside triphosphate hydrolases"/>
    <property type="match status" value="1"/>
</dbReference>
<evidence type="ECO:0000256" key="7">
    <source>
        <dbReference type="ARBA" id="ARBA00023054"/>
    </source>
</evidence>
<keyword evidence="6" id="KW-0067">ATP-binding</keyword>
<feature type="coiled-coil region" evidence="12">
    <location>
        <begin position="781"/>
        <end position="922"/>
    </location>
</feature>
<evidence type="ECO:0000256" key="6">
    <source>
        <dbReference type="ARBA" id="ARBA00022840"/>
    </source>
</evidence>